<keyword evidence="2" id="KW-0472">Membrane</keyword>
<keyword evidence="5" id="KW-1185">Reference proteome</keyword>
<dbReference type="EMBL" id="RZNH01000025">
    <property type="protein sequence ID" value="NOU60957.1"/>
    <property type="molecule type" value="Genomic_DNA"/>
</dbReference>
<feature type="transmembrane region" description="Helical" evidence="2">
    <location>
        <begin position="20"/>
        <end position="40"/>
    </location>
</feature>
<evidence type="ECO:0000313" key="5">
    <source>
        <dbReference type="Proteomes" id="UP000732105"/>
    </source>
</evidence>
<feature type="domain" description="Pyrrolo-quinoline quinone repeat" evidence="3">
    <location>
        <begin position="520"/>
        <end position="623"/>
    </location>
</feature>
<feature type="compositionally biased region" description="Basic and acidic residues" evidence="1">
    <location>
        <begin position="192"/>
        <end position="237"/>
    </location>
</feature>
<gene>
    <name evidence="4" type="ORF">ELS83_14120</name>
</gene>
<dbReference type="Gene3D" id="2.130.10.10">
    <property type="entry name" value="YVTN repeat-like/Quinoprotein amine dehydrogenase"/>
    <property type="match status" value="1"/>
</dbReference>
<dbReference type="RefSeq" id="WP_171596228.1">
    <property type="nucleotide sequence ID" value="NZ_RZNH01000025.1"/>
</dbReference>
<keyword evidence="2" id="KW-1133">Transmembrane helix</keyword>
<feature type="region of interest" description="Disordered" evidence="1">
    <location>
        <begin position="192"/>
        <end position="247"/>
    </location>
</feature>
<dbReference type="PANTHER" id="PTHR34512:SF30">
    <property type="entry name" value="OUTER MEMBRANE PROTEIN ASSEMBLY FACTOR BAMB"/>
    <property type="match status" value="1"/>
</dbReference>
<evidence type="ECO:0000256" key="2">
    <source>
        <dbReference type="SAM" id="Phobius"/>
    </source>
</evidence>
<feature type="transmembrane region" description="Helical" evidence="2">
    <location>
        <begin position="91"/>
        <end position="111"/>
    </location>
</feature>
<evidence type="ECO:0000259" key="3">
    <source>
        <dbReference type="Pfam" id="PF13360"/>
    </source>
</evidence>
<dbReference type="SUPFAM" id="SSF50998">
    <property type="entry name" value="Quinoprotein alcohol dehydrogenase-like"/>
    <property type="match status" value="1"/>
</dbReference>
<dbReference type="SMART" id="SM00564">
    <property type="entry name" value="PQQ"/>
    <property type="match status" value="6"/>
</dbReference>
<dbReference type="InterPro" id="IPR002372">
    <property type="entry name" value="PQQ_rpt_dom"/>
</dbReference>
<feature type="transmembrane region" description="Helical" evidence="2">
    <location>
        <begin position="138"/>
        <end position="157"/>
    </location>
</feature>
<organism evidence="4 5">
    <name type="scientific">Marinifilum caeruleilacunae</name>
    <dbReference type="NCBI Taxonomy" id="2499076"/>
    <lineage>
        <taxon>Bacteria</taxon>
        <taxon>Pseudomonadati</taxon>
        <taxon>Bacteroidota</taxon>
        <taxon>Bacteroidia</taxon>
        <taxon>Marinilabiliales</taxon>
        <taxon>Marinifilaceae</taxon>
    </lineage>
</organism>
<dbReference type="PANTHER" id="PTHR34512">
    <property type="entry name" value="CELL SURFACE PROTEIN"/>
    <property type="match status" value="1"/>
</dbReference>
<dbReference type="Pfam" id="PF13360">
    <property type="entry name" value="PQQ_2"/>
    <property type="match status" value="2"/>
</dbReference>
<dbReference type="Proteomes" id="UP000732105">
    <property type="component" value="Unassembled WGS sequence"/>
</dbReference>
<dbReference type="InterPro" id="IPR015943">
    <property type="entry name" value="WD40/YVTN_repeat-like_dom_sf"/>
</dbReference>
<dbReference type="InterPro" id="IPR018391">
    <property type="entry name" value="PQQ_b-propeller_rpt"/>
</dbReference>
<name>A0ABX1WXV5_9BACT</name>
<dbReference type="InterPro" id="IPR011047">
    <property type="entry name" value="Quinoprotein_ADH-like_sf"/>
</dbReference>
<proteinExistence type="predicted"/>
<sequence>MKNKFKIRKTNLSLWRNIAIIAGTFSFIICMLVLVNYIQINRIDPVNTELINSLVQRLEENPNDNQLREQIREMDLLVRKAYFTNQWQVKAGGYLLLLGVIVTAIALQMFYAGKQKLPQISEEEEENIVLFKEKARKWIGVGGFGLVAITLLIAFLTHKELGNQFTQAALVAQTTPEETSDVEVVEPIKEEVVKEEPAKEEETKEEQASEEVQKEEEKPAETVVEEKKAEPAEKKIEAPVTKPASSASYPTKEMMANFPAFRGAGGQGVSYQKNIPTDWDGASGKNVLWKVQVPIHAYNSPVIWGDKLFLSGANASQREVYCYDRNNGKLLWTAKAEGIAGSPAKSPEVTPDTGHAASTVTTDGKSVFAIFANGDIIALDFNGKQKWAKNLGVPDNHYGHSSSLLIYKEKLIVQFDHKKAAKVMALSTADGAELWSTKRKVRVSWASPVIAEIGGRTEVILAADPCVASYDVNTGQELWKLDCITGEVGPSVAVGDGIVYALNEYASLVAIKPGESPEVLWEAYDYLSDVPSPILSGDNLFIVTSYGAVVCYDAKSGEIRWEQEFDSGFYASPILVDGNVYLLDRDGVMHIFKADKEYQEIAAPALGEKSDMTPAFADGKVYIRGEKHLYCIGK</sequence>
<evidence type="ECO:0000313" key="4">
    <source>
        <dbReference type="EMBL" id="NOU60957.1"/>
    </source>
</evidence>
<feature type="domain" description="Pyrrolo-quinoline quinone repeat" evidence="3">
    <location>
        <begin position="286"/>
        <end position="437"/>
    </location>
</feature>
<evidence type="ECO:0000256" key="1">
    <source>
        <dbReference type="SAM" id="MobiDB-lite"/>
    </source>
</evidence>
<reference evidence="4 5" key="1">
    <citation type="submission" date="2018-12" db="EMBL/GenBank/DDBJ databases">
        <title>Marinifilum JC070 sp. nov., a marine bacterium isolated from Yongle Blue Hole in the South China Sea.</title>
        <authorList>
            <person name="Fu T."/>
        </authorList>
    </citation>
    <scope>NUCLEOTIDE SEQUENCE [LARGE SCALE GENOMIC DNA]</scope>
    <source>
        <strain evidence="4 5">JC070</strain>
    </source>
</reference>
<comment type="caution">
    <text evidence="4">The sequence shown here is derived from an EMBL/GenBank/DDBJ whole genome shotgun (WGS) entry which is preliminary data.</text>
</comment>
<accession>A0ABX1WXV5</accession>
<protein>
    <recommendedName>
        <fullName evidence="3">Pyrrolo-quinoline quinone repeat domain-containing protein</fullName>
    </recommendedName>
</protein>
<dbReference type="Gene3D" id="2.40.10.480">
    <property type="match status" value="1"/>
</dbReference>
<keyword evidence="2" id="KW-0812">Transmembrane</keyword>